<evidence type="ECO:0000313" key="7">
    <source>
        <dbReference type="EMBL" id="GAA3955568.1"/>
    </source>
</evidence>
<feature type="transmembrane region" description="Helical" evidence="6">
    <location>
        <begin position="46"/>
        <end position="67"/>
    </location>
</feature>
<proteinExistence type="inferred from homology"/>
<feature type="transmembrane region" description="Helical" evidence="6">
    <location>
        <begin position="111"/>
        <end position="128"/>
    </location>
</feature>
<keyword evidence="4 6" id="KW-1133">Transmembrane helix</keyword>
<dbReference type="InterPro" id="IPR002781">
    <property type="entry name" value="TM_pro_TauE-like"/>
</dbReference>
<evidence type="ECO:0000256" key="2">
    <source>
        <dbReference type="ARBA" id="ARBA00009142"/>
    </source>
</evidence>
<keyword evidence="5 6" id="KW-0472">Membrane</keyword>
<sequence>MMYILAYLLLGAFAGVMGGMLGIGGGVIIVPVLIALFTWQAFPAEVITVMAVASSLASIIFTSLSAMRAQMKRDAVDWVIFRQWSVVVVLGGFCSGFIAQYLPALAMKQGIAVFLLIVSIIMLSQWVPKPERQLPGPVGTGIIGFICGVASALAGIAGGNIIVPTLVFFNVQMQRAAATASSLGLPIATVGTLGYVIAGLDATARPEWSLGYVYLPAALSVAVMTYLMAPLGVAIAHKLPAKTLKRVFGGLLFFVASSMLWSTLA</sequence>
<gene>
    <name evidence="7" type="ORF">GCM10022278_12670</name>
</gene>
<evidence type="ECO:0000256" key="3">
    <source>
        <dbReference type="ARBA" id="ARBA00022692"/>
    </source>
</evidence>
<feature type="transmembrane region" description="Helical" evidence="6">
    <location>
        <begin position="176"/>
        <end position="200"/>
    </location>
</feature>
<keyword evidence="3 6" id="KW-0812">Transmembrane</keyword>
<accession>A0ABP7NWQ7</accession>
<comment type="similarity">
    <text evidence="2 6">Belongs to the 4-toluene sulfonate uptake permease (TSUP) (TC 2.A.102) family.</text>
</comment>
<feature type="transmembrane region" description="Helical" evidence="6">
    <location>
        <begin position="140"/>
        <end position="169"/>
    </location>
</feature>
<dbReference type="Proteomes" id="UP001501337">
    <property type="component" value="Unassembled WGS sequence"/>
</dbReference>
<evidence type="ECO:0000313" key="8">
    <source>
        <dbReference type="Proteomes" id="UP001501337"/>
    </source>
</evidence>
<feature type="transmembrane region" description="Helical" evidence="6">
    <location>
        <begin position="79"/>
        <end position="99"/>
    </location>
</feature>
<dbReference type="Pfam" id="PF01925">
    <property type="entry name" value="TauE"/>
    <property type="match status" value="1"/>
</dbReference>
<feature type="transmembrane region" description="Helical" evidence="6">
    <location>
        <begin position="247"/>
        <end position="264"/>
    </location>
</feature>
<keyword evidence="8" id="KW-1185">Reference proteome</keyword>
<feature type="transmembrane region" description="Helical" evidence="6">
    <location>
        <begin position="212"/>
        <end position="235"/>
    </location>
</feature>
<keyword evidence="6" id="KW-1003">Cell membrane</keyword>
<reference evidence="8" key="1">
    <citation type="journal article" date="2019" name="Int. J. Syst. Evol. Microbiol.">
        <title>The Global Catalogue of Microorganisms (GCM) 10K type strain sequencing project: providing services to taxonomists for standard genome sequencing and annotation.</title>
        <authorList>
            <consortium name="The Broad Institute Genomics Platform"/>
            <consortium name="The Broad Institute Genome Sequencing Center for Infectious Disease"/>
            <person name="Wu L."/>
            <person name="Ma J."/>
        </authorList>
    </citation>
    <scope>NUCLEOTIDE SEQUENCE [LARGE SCALE GENOMIC DNA]</scope>
    <source>
        <strain evidence="8">JCM 17555</strain>
    </source>
</reference>
<dbReference type="PANTHER" id="PTHR43483:SF3">
    <property type="entry name" value="MEMBRANE TRANSPORTER PROTEIN HI_0806-RELATED"/>
    <property type="match status" value="1"/>
</dbReference>
<dbReference type="RefSeq" id="WP_344804443.1">
    <property type="nucleotide sequence ID" value="NZ_BAABBO010000007.1"/>
</dbReference>
<comment type="subcellular location">
    <subcellularLocation>
        <location evidence="6">Cell membrane</location>
        <topology evidence="6">Multi-pass membrane protein</topology>
    </subcellularLocation>
    <subcellularLocation>
        <location evidence="1">Membrane</location>
        <topology evidence="1">Multi-pass membrane protein</topology>
    </subcellularLocation>
</comment>
<comment type="caution">
    <text evidence="7">The sequence shown here is derived from an EMBL/GenBank/DDBJ whole genome shotgun (WGS) entry which is preliminary data.</text>
</comment>
<feature type="transmembrane region" description="Helical" evidence="6">
    <location>
        <begin position="6"/>
        <end position="39"/>
    </location>
</feature>
<evidence type="ECO:0000256" key="5">
    <source>
        <dbReference type="ARBA" id="ARBA00023136"/>
    </source>
</evidence>
<organism evidence="7 8">
    <name type="scientific">Allohahella marinimesophila</name>
    <dbReference type="NCBI Taxonomy" id="1054972"/>
    <lineage>
        <taxon>Bacteria</taxon>
        <taxon>Pseudomonadati</taxon>
        <taxon>Pseudomonadota</taxon>
        <taxon>Gammaproteobacteria</taxon>
        <taxon>Oceanospirillales</taxon>
        <taxon>Hahellaceae</taxon>
        <taxon>Allohahella</taxon>
    </lineage>
</organism>
<name>A0ABP7NWQ7_9GAMM</name>
<protein>
    <recommendedName>
        <fullName evidence="6">Probable membrane transporter protein</fullName>
    </recommendedName>
</protein>
<evidence type="ECO:0000256" key="1">
    <source>
        <dbReference type="ARBA" id="ARBA00004141"/>
    </source>
</evidence>
<evidence type="ECO:0000256" key="6">
    <source>
        <dbReference type="RuleBase" id="RU363041"/>
    </source>
</evidence>
<dbReference type="EMBL" id="BAABBO010000007">
    <property type="protein sequence ID" value="GAA3955568.1"/>
    <property type="molecule type" value="Genomic_DNA"/>
</dbReference>
<evidence type="ECO:0000256" key="4">
    <source>
        <dbReference type="ARBA" id="ARBA00022989"/>
    </source>
</evidence>
<dbReference type="PANTHER" id="PTHR43483">
    <property type="entry name" value="MEMBRANE TRANSPORTER PROTEIN HI_0806-RELATED"/>
    <property type="match status" value="1"/>
</dbReference>